<sequence length="420" mass="46326">MEQLPASKYKTRKEFASRETLALNLTVKGDYAAARSKSRSEGAIRATVTRTPSASSLLSARRAEFPTFTHASTVSSRLRRGTARRVDVPEADRGVRACRIWPLARQLSPSLGPAGSLPPTSRWTAQPANCIDHSPSTKANRVKFPAGPLPDFRKWESCRTMPGFLGDLLLPTSLHSGAAPYLPRFTIIDSQDFDVKSRPNLFTNSLTLTYPALCLSLKEKRDASSLTDDGVHPDRQLGPQHDGVLAAGTRERKKTRLNIGRGHSIPAPLRRGQKVSTLAIWPARDHLAEPHAHRRLSWKHTPNNRLVTSRRSPQAVTITRDVMRIPRCPEKARRQAASSSTIPTCENPGAEPPGIEPGSSWWEASALAIASPRHRCPLRGLKSAHFTVNSLHLNEMRLPKQKSGSAYLERCHGYSQPDVS</sequence>
<evidence type="ECO:0000256" key="1">
    <source>
        <dbReference type="SAM" id="MobiDB-lite"/>
    </source>
</evidence>
<accession>A0ABQ9GZI8</accession>
<evidence type="ECO:0000313" key="3">
    <source>
        <dbReference type="Proteomes" id="UP001159363"/>
    </source>
</evidence>
<dbReference type="Proteomes" id="UP001159363">
    <property type="component" value="Chromosome 7"/>
</dbReference>
<dbReference type="EMBL" id="JARBHB010000008">
    <property type="protein sequence ID" value="KAJ8877457.1"/>
    <property type="molecule type" value="Genomic_DNA"/>
</dbReference>
<protein>
    <submittedName>
        <fullName evidence="2">Uncharacterized protein</fullName>
    </submittedName>
</protein>
<organism evidence="2 3">
    <name type="scientific">Dryococelus australis</name>
    <dbReference type="NCBI Taxonomy" id="614101"/>
    <lineage>
        <taxon>Eukaryota</taxon>
        <taxon>Metazoa</taxon>
        <taxon>Ecdysozoa</taxon>
        <taxon>Arthropoda</taxon>
        <taxon>Hexapoda</taxon>
        <taxon>Insecta</taxon>
        <taxon>Pterygota</taxon>
        <taxon>Neoptera</taxon>
        <taxon>Polyneoptera</taxon>
        <taxon>Phasmatodea</taxon>
        <taxon>Verophasmatodea</taxon>
        <taxon>Anareolatae</taxon>
        <taxon>Phasmatidae</taxon>
        <taxon>Eurycanthinae</taxon>
        <taxon>Dryococelus</taxon>
    </lineage>
</organism>
<evidence type="ECO:0000313" key="2">
    <source>
        <dbReference type="EMBL" id="KAJ8877457.1"/>
    </source>
</evidence>
<comment type="caution">
    <text evidence="2">The sequence shown here is derived from an EMBL/GenBank/DDBJ whole genome shotgun (WGS) entry which is preliminary data.</text>
</comment>
<proteinExistence type="predicted"/>
<name>A0ABQ9GZI8_9NEOP</name>
<reference evidence="2 3" key="1">
    <citation type="submission" date="2023-02" db="EMBL/GenBank/DDBJ databases">
        <title>LHISI_Scaffold_Assembly.</title>
        <authorList>
            <person name="Stuart O.P."/>
            <person name="Cleave R."/>
            <person name="Magrath M.J.L."/>
            <person name="Mikheyev A.S."/>
        </authorList>
    </citation>
    <scope>NUCLEOTIDE SEQUENCE [LARGE SCALE GENOMIC DNA]</scope>
    <source>
        <strain evidence="2">Daus_M_001</strain>
        <tissue evidence="2">Leg muscle</tissue>
    </source>
</reference>
<gene>
    <name evidence="2" type="ORF">PR048_021912</name>
</gene>
<feature type="region of interest" description="Disordered" evidence="1">
    <location>
        <begin position="330"/>
        <end position="357"/>
    </location>
</feature>
<keyword evidence="3" id="KW-1185">Reference proteome</keyword>